<sequence length="92" mass="9817">NNGVEIVKLDQSNGAFKQIDKVFVDRNTVQGMNTRATIARASMQGNGNHGRASGSSFPNHALRNVSENRVVIESDVAVPASVFVTVDQGMTS</sequence>
<gene>
    <name evidence="1" type="ORF">CISIN_1g0456071mg</name>
</gene>
<dbReference type="PANTHER" id="PTHR33928">
    <property type="entry name" value="POLYGALACTURONASE QRT3"/>
    <property type="match status" value="1"/>
</dbReference>
<protein>
    <submittedName>
        <fullName evidence="1">Uncharacterized protein</fullName>
    </submittedName>
</protein>
<reference evidence="1 2" key="1">
    <citation type="submission" date="2014-04" db="EMBL/GenBank/DDBJ databases">
        <authorList>
            <consortium name="International Citrus Genome Consortium"/>
            <person name="Gmitter F."/>
            <person name="Chen C."/>
            <person name="Farmerie W."/>
            <person name="Harkins T."/>
            <person name="Desany B."/>
            <person name="Mohiuddin M."/>
            <person name="Kodira C."/>
            <person name="Borodovsky M."/>
            <person name="Lomsadze A."/>
            <person name="Burns P."/>
            <person name="Jenkins J."/>
            <person name="Prochnik S."/>
            <person name="Shu S."/>
            <person name="Chapman J."/>
            <person name="Pitluck S."/>
            <person name="Schmutz J."/>
            <person name="Rokhsar D."/>
        </authorList>
    </citation>
    <scope>NUCLEOTIDE SEQUENCE</scope>
</reference>
<accession>A0A067DN50</accession>
<name>A0A067DN50_CITSI</name>
<feature type="non-terminal residue" evidence="1">
    <location>
        <position position="1"/>
    </location>
</feature>
<proteinExistence type="predicted"/>
<keyword evidence="2" id="KW-1185">Reference proteome</keyword>
<dbReference type="STRING" id="2711.A0A067DN50"/>
<dbReference type="PANTHER" id="PTHR33928:SF7">
    <property type="entry name" value="POLYGALACTURONASE QRT3"/>
    <property type="match status" value="1"/>
</dbReference>
<dbReference type="Proteomes" id="UP000027120">
    <property type="component" value="Unassembled WGS sequence"/>
</dbReference>
<dbReference type="InterPro" id="IPR039279">
    <property type="entry name" value="QRT3-like"/>
</dbReference>
<evidence type="ECO:0000313" key="2">
    <source>
        <dbReference type="Proteomes" id="UP000027120"/>
    </source>
</evidence>
<organism evidence="1 2">
    <name type="scientific">Citrus sinensis</name>
    <name type="common">Sweet orange</name>
    <name type="synonym">Citrus aurantium var. sinensis</name>
    <dbReference type="NCBI Taxonomy" id="2711"/>
    <lineage>
        <taxon>Eukaryota</taxon>
        <taxon>Viridiplantae</taxon>
        <taxon>Streptophyta</taxon>
        <taxon>Embryophyta</taxon>
        <taxon>Tracheophyta</taxon>
        <taxon>Spermatophyta</taxon>
        <taxon>Magnoliopsida</taxon>
        <taxon>eudicotyledons</taxon>
        <taxon>Gunneridae</taxon>
        <taxon>Pentapetalae</taxon>
        <taxon>rosids</taxon>
        <taxon>malvids</taxon>
        <taxon>Sapindales</taxon>
        <taxon>Rutaceae</taxon>
        <taxon>Aurantioideae</taxon>
        <taxon>Citrus</taxon>
    </lineage>
</organism>
<dbReference type="GO" id="GO:0004650">
    <property type="term" value="F:polygalacturonase activity"/>
    <property type="evidence" value="ECO:0007669"/>
    <property type="project" value="InterPro"/>
</dbReference>
<evidence type="ECO:0000313" key="1">
    <source>
        <dbReference type="EMBL" id="KDO40437.1"/>
    </source>
</evidence>
<dbReference type="EMBL" id="KK785948">
    <property type="protein sequence ID" value="KDO40437.1"/>
    <property type="molecule type" value="Genomic_DNA"/>
</dbReference>
<dbReference type="AlphaFoldDB" id="A0A067DN50"/>